<dbReference type="EMBL" id="CAEZUP010000089">
    <property type="protein sequence ID" value="CAB4619617.1"/>
    <property type="molecule type" value="Genomic_DNA"/>
</dbReference>
<accession>A0A6J6I543</accession>
<evidence type="ECO:0000256" key="1">
    <source>
        <dbReference type="ARBA" id="ARBA00007812"/>
    </source>
</evidence>
<evidence type="ECO:0000259" key="6">
    <source>
        <dbReference type="Pfam" id="PF02775"/>
    </source>
</evidence>
<name>A0A6J6I543_9ZZZZ</name>
<dbReference type="PROSITE" id="PS00187">
    <property type="entry name" value="TPP_ENZYMES"/>
    <property type="match status" value="1"/>
</dbReference>
<dbReference type="InterPro" id="IPR012001">
    <property type="entry name" value="Thiamin_PyroP_enz_TPP-bd_dom"/>
</dbReference>
<dbReference type="SUPFAM" id="SSF52518">
    <property type="entry name" value="Thiamin diphosphate-binding fold (THDP-binding)"/>
    <property type="match status" value="2"/>
</dbReference>
<feature type="domain" description="Thiamine pyrophosphate enzyme N-terminal TPP-binding" evidence="7">
    <location>
        <begin position="3"/>
        <end position="106"/>
    </location>
</feature>
<feature type="domain" description="Thiamine pyrophosphate enzyme TPP-binding" evidence="6">
    <location>
        <begin position="381"/>
        <end position="526"/>
    </location>
</feature>
<dbReference type="GO" id="GO:0000287">
    <property type="term" value="F:magnesium ion binding"/>
    <property type="evidence" value="ECO:0007669"/>
    <property type="project" value="InterPro"/>
</dbReference>
<gene>
    <name evidence="8" type="ORF">UFOPK1835_01669</name>
</gene>
<dbReference type="GO" id="GO:0050660">
    <property type="term" value="F:flavin adenine dinucleotide binding"/>
    <property type="evidence" value="ECO:0007669"/>
    <property type="project" value="TreeGrafter"/>
</dbReference>
<organism evidence="8">
    <name type="scientific">freshwater metagenome</name>
    <dbReference type="NCBI Taxonomy" id="449393"/>
    <lineage>
        <taxon>unclassified sequences</taxon>
        <taxon>metagenomes</taxon>
        <taxon>ecological metagenomes</taxon>
    </lineage>
</organism>
<protein>
    <submittedName>
        <fullName evidence="8">Unannotated protein</fullName>
    </submittedName>
</protein>
<sequence>MTNVREAVLDICRRNGLTDWFGNPGSSELSLLQQWPSDFRYHLGLQEMIPVGMADGFAQVTGRPALVNLHTAPGIGNAMGALYNAAWNKTPLIVTAGNQRRDMQDQICLLTNVDATTLPRPFVKWAGEPAQASEVPAVLAHAIRIAMTPPMGPVFVSIPLDDVEYEFTAAQQADVDLLSARRYTSVASFDGALADELAQRIAAAKNPAFISSGDVERNGAVADLVALAETAKAAVYTAPFAGWSGFPEDHALYQGLIYPGRGLVSQQLKGHDLVIVLGGPAFRYYPYVPGPYLPEGTELVHLTSDPDEAARAPIGDAWVCNVPSAIRALRDRTKPSDRTAPGERPAPSAATADATPMDPEALWSTVGRVTPANTLYVTEAGSNEVVIASQVRSGHNMGHMSAVGGGLGFGLPAAVGAQLGAPDRPVVALMGDGSMNYAVTALWSAVNSKSPITVVVASNAEYGVLKEFAVVENAPGVPGLDLPGIDIVTVAKGYGVDAKEATSTDELADMLKAGVADRDRPTLINVRTTPVAPGHGLV</sequence>
<dbReference type="CDD" id="cd02002">
    <property type="entry name" value="TPP_BFDC"/>
    <property type="match status" value="1"/>
</dbReference>
<evidence type="ECO:0000259" key="5">
    <source>
        <dbReference type="Pfam" id="PF00205"/>
    </source>
</evidence>
<dbReference type="InterPro" id="IPR000399">
    <property type="entry name" value="TPP-bd_CS"/>
</dbReference>
<dbReference type="Pfam" id="PF02776">
    <property type="entry name" value="TPP_enzyme_N"/>
    <property type="match status" value="1"/>
</dbReference>
<dbReference type="Gene3D" id="3.40.50.970">
    <property type="match status" value="2"/>
</dbReference>
<feature type="compositionally biased region" description="Low complexity" evidence="4">
    <location>
        <begin position="345"/>
        <end position="356"/>
    </location>
</feature>
<evidence type="ECO:0000256" key="4">
    <source>
        <dbReference type="SAM" id="MobiDB-lite"/>
    </source>
</evidence>
<evidence type="ECO:0000259" key="7">
    <source>
        <dbReference type="Pfam" id="PF02776"/>
    </source>
</evidence>
<dbReference type="SUPFAM" id="SSF52467">
    <property type="entry name" value="DHS-like NAD/FAD-binding domain"/>
    <property type="match status" value="1"/>
</dbReference>
<dbReference type="InterPro" id="IPR045229">
    <property type="entry name" value="TPP_enz"/>
</dbReference>
<dbReference type="GO" id="GO:0003984">
    <property type="term" value="F:acetolactate synthase activity"/>
    <property type="evidence" value="ECO:0007669"/>
    <property type="project" value="TreeGrafter"/>
</dbReference>
<dbReference type="PANTHER" id="PTHR18968:SF133">
    <property type="entry name" value="BENZOYLFORMATE DECARBOXYLASE"/>
    <property type="match status" value="1"/>
</dbReference>
<dbReference type="InterPro" id="IPR029061">
    <property type="entry name" value="THDP-binding"/>
</dbReference>
<keyword evidence="2 3" id="KW-0786">Thiamine pyrophosphate</keyword>
<dbReference type="Pfam" id="PF00205">
    <property type="entry name" value="TPP_enzyme_M"/>
    <property type="match status" value="1"/>
</dbReference>
<dbReference type="GO" id="GO:0030976">
    <property type="term" value="F:thiamine pyrophosphate binding"/>
    <property type="evidence" value="ECO:0007669"/>
    <property type="project" value="InterPro"/>
</dbReference>
<dbReference type="AlphaFoldDB" id="A0A6J6I543"/>
<dbReference type="Pfam" id="PF02775">
    <property type="entry name" value="TPP_enzyme_C"/>
    <property type="match status" value="1"/>
</dbReference>
<dbReference type="NCBIfam" id="NF005485">
    <property type="entry name" value="PRK07092.1"/>
    <property type="match status" value="1"/>
</dbReference>
<evidence type="ECO:0000256" key="3">
    <source>
        <dbReference type="RuleBase" id="RU362132"/>
    </source>
</evidence>
<dbReference type="InterPro" id="IPR011766">
    <property type="entry name" value="TPP_enzyme_TPP-bd"/>
</dbReference>
<dbReference type="Gene3D" id="3.40.50.1220">
    <property type="entry name" value="TPP-binding domain"/>
    <property type="match status" value="1"/>
</dbReference>
<feature type="domain" description="Thiamine pyrophosphate enzyme central" evidence="5">
    <location>
        <begin position="195"/>
        <end position="326"/>
    </location>
</feature>
<dbReference type="CDD" id="cd07035">
    <property type="entry name" value="TPP_PYR_POX_like"/>
    <property type="match status" value="1"/>
</dbReference>
<dbReference type="InterPro" id="IPR012000">
    <property type="entry name" value="Thiamin_PyroP_enz_cen_dom"/>
</dbReference>
<feature type="compositionally biased region" description="Basic and acidic residues" evidence="4">
    <location>
        <begin position="329"/>
        <end position="341"/>
    </location>
</feature>
<evidence type="ECO:0000313" key="8">
    <source>
        <dbReference type="EMBL" id="CAB4619617.1"/>
    </source>
</evidence>
<feature type="region of interest" description="Disordered" evidence="4">
    <location>
        <begin position="329"/>
        <end position="356"/>
    </location>
</feature>
<dbReference type="PANTHER" id="PTHR18968">
    <property type="entry name" value="THIAMINE PYROPHOSPHATE ENZYMES"/>
    <property type="match status" value="1"/>
</dbReference>
<dbReference type="InterPro" id="IPR029035">
    <property type="entry name" value="DHS-like_NAD/FAD-binding_dom"/>
</dbReference>
<evidence type="ECO:0000256" key="2">
    <source>
        <dbReference type="ARBA" id="ARBA00023052"/>
    </source>
</evidence>
<reference evidence="8" key="1">
    <citation type="submission" date="2020-05" db="EMBL/GenBank/DDBJ databases">
        <authorList>
            <person name="Chiriac C."/>
            <person name="Salcher M."/>
            <person name="Ghai R."/>
            <person name="Kavagutti S V."/>
        </authorList>
    </citation>
    <scope>NUCLEOTIDE SEQUENCE</scope>
</reference>
<comment type="similarity">
    <text evidence="1 3">Belongs to the TPP enzyme family.</text>
</comment>
<proteinExistence type="inferred from homology"/>